<accession>A0A0H2S0T9</accession>
<sequence>MPSPPPSSISSSIVLVPKPTRRPSAPRTYPRSLRHAKFHPLIPVTTCSTFAAFIISTSDDGRGNRLRCLEVRSLPRELNGGSPGGVDRLCLGLAFVLLHPRPTGHINLRIWILWLLARLVDSFASYPYLANVRSPGLHRSSLRKGRTTRLQLL</sequence>
<evidence type="ECO:0000313" key="1">
    <source>
        <dbReference type="EMBL" id="KLO17462.1"/>
    </source>
</evidence>
<organism evidence="1 2">
    <name type="scientific">Schizopora paradoxa</name>
    <dbReference type="NCBI Taxonomy" id="27342"/>
    <lineage>
        <taxon>Eukaryota</taxon>
        <taxon>Fungi</taxon>
        <taxon>Dikarya</taxon>
        <taxon>Basidiomycota</taxon>
        <taxon>Agaricomycotina</taxon>
        <taxon>Agaricomycetes</taxon>
        <taxon>Hymenochaetales</taxon>
        <taxon>Schizoporaceae</taxon>
        <taxon>Schizopora</taxon>
    </lineage>
</organism>
<proteinExistence type="predicted"/>
<name>A0A0H2S0T9_9AGAM</name>
<dbReference type="EMBL" id="KQ085904">
    <property type="protein sequence ID" value="KLO17462.1"/>
    <property type="molecule type" value="Genomic_DNA"/>
</dbReference>
<evidence type="ECO:0000313" key="2">
    <source>
        <dbReference type="Proteomes" id="UP000053477"/>
    </source>
</evidence>
<dbReference type="Proteomes" id="UP000053477">
    <property type="component" value="Unassembled WGS sequence"/>
</dbReference>
<keyword evidence="2" id="KW-1185">Reference proteome</keyword>
<reference evidence="1 2" key="1">
    <citation type="submission" date="2015-04" db="EMBL/GenBank/DDBJ databases">
        <title>Complete genome sequence of Schizopora paradoxa KUC8140, a cosmopolitan wood degrader in East Asia.</title>
        <authorList>
            <consortium name="DOE Joint Genome Institute"/>
            <person name="Min B."/>
            <person name="Park H."/>
            <person name="Jang Y."/>
            <person name="Kim J.-J."/>
            <person name="Kim K.H."/>
            <person name="Pangilinan J."/>
            <person name="Lipzen A."/>
            <person name="Riley R."/>
            <person name="Grigoriev I.V."/>
            <person name="Spatafora J.W."/>
            <person name="Choi I.-G."/>
        </authorList>
    </citation>
    <scope>NUCLEOTIDE SEQUENCE [LARGE SCALE GENOMIC DNA]</scope>
    <source>
        <strain evidence="1 2">KUC8140</strain>
    </source>
</reference>
<dbReference type="InParanoid" id="A0A0H2S0T9"/>
<dbReference type="AlphaFoldDB" id="A0A0H2S0T9"/>
<protein>
    <submittedName>
        <fullName evidence="1">Uncharacterized protein</fullName>
    </submittedName>
</protein>
<gene>
    <name evidence="1" type="ORF">SCHPADRAFT_162761</name>
</gene>